<dbReference type="AlphaFoldDB" id="A0A0D2K189"/>
<accession>A0A0D2K189</accession>
<name>A0A0D2K189_9BACT</name>
<comment type="caution">
    <text evidence="1">The sequence shown here is derived from an EMBL/GenBank/DDBJ whole genome shotgun (WGS) entry which is preliminary data.</text>
</comment>
<dbReference type="STRING" id="1429043.X474_03940"/>
<gene>
    <name evidence="1" type="ORF">X474_03940</name>
</gene>
<evidence type="ECO:0000313" key="2">
    <source>
        <dbReference type="Proteomes" id="UP000032233"/>
    </source>
</evidence>
<sequence>MKCGKGKDAFPLVHCPVAYPAGRHFQLNDKPGRGLSSLSPAFWPAIHFSRQTGVSANKPKNTG</sequence>
<protein>
    <submittedName>
        <fullName evidence="1">Uncharacterized protein</fullName>
    </submittedName>
</protein>
<organism evidence="1 2">
    <name type="scientific">Dethiosulfatarculus sandiegensis</name>
    <dbReference type="NCBI Taxonomy" id="1429043"/>
    <lineage>
        <taxon>Bacteria</taxon>
        <taxon>Pseudomonadati</taxon>
        <taxon>Thermodesulfobacteriota</taxon>
        <taxon>Desulfarculia</taxon>
        <taxon>Desulfarculales</taxon>
        <taxon>Desulfarculaceae</taxon>
        <taxon>Dethiosulfatarculus</taxon>
    </lineage>
</organism>
<evidence type="ECO:0000313" key="1">
    <source>
        <dbReference type="EMBL" id="KIX15445.1"/>
    </source>
</evidence>
<keyword evidence="2" id="KW-1185">Reference proteome</keyword>
<proteinExistence type="predicted"/>
<dbReference type="Proteomes" id="UP000032233">
    <property type="component" value="Unassembled WGS sequence"/>
</dbReference>
<reference evidence="1 2" key="1">
    <citation type="submission" date="2013-11" db="EMBL/GenBank/DDBJ databases">
        <title>Metagenomic analysis of a methanogenic consortium involved in long chain n-alkane degradation.</title>
        <authorList>
            <person name="Davidova I.A."/>
            <person name="Callaghan A.V."/>
            <person name="Wawrik B."/>
            <person name="Pruitt S."/>
            <person name="Marks C."/>
            <person name="Duncan K.E."/>
            <person name="Suflita J.M."/>
        </authorList>
    </citation>
    <scope>NUCLEOTIDE SEQUENCE [LARGE SCALE GENOMIC DNA]</scope>
    <source>
        <strain evidence="1 2">SPR</strain>
    </source>
</reference>
<dbReference type="EMBL" id="AZAC01000003">
    <property type="protein sequence ID" value="KIX15445.1"/>
    <property type="molecule type" value="Genomic_DNA"/>
</dbReference>
<dbReference type="InParanoid" id="A0A0D2K189"/>